<organism evidence="2 3">
    <name type="scientific">Trametes pubescens</name>
    <name type="common">White-rot fungus</name>
    <dbReference type="NCBI Taxonomy" id="154538"/>
    <lineage>
        <taxon>Eukaryota</taxon>
        <taxon>Fungi</taxon>
        <taxon>Dikarya</taxon>
        <taxon>Basidiomycota</taxon>
        <taxon>Agaricomycotina</taxon>
        <taxon>Agaricomycetes</taxon>
        <taxon>Polyporales</taxon>
        <taxon>Polyporaceae</taxon>
        <taxon>Trametes</taxon>
    </lineage>
</organism>
<feature type="region of interest" description="Disordered" evidence="1">
    <location>
        <begin position="1"/>
        <end position="20"/>
    </location>
</feature>
<accession>A0A1M2VZX2</accession>
<proteinExistence type="predicted"/>
<dbReference type="OMA" id="KYLHYEQ"/>
<keyword evidence="3" id="KW-1185">Reference proteome</keyword>
<evidence type="ECO:0000313" key="2">
    <source>
        <dbReference type="EMBL" id="OJT13155.1"/>
    </source>
</evidence>
<feature type="compositionally biased region" description="Low complexity" evidence="1">
    <location>
        <begin position="41"/>
        <end position="72"/>
    </location>
</feature>
<evidence type="ECO:0000313" key="3">
    <source>
        <dbReference type="Proteomes" id="UP000184267"/>
    </source>
</evidence>
<gene>
    <name evidence="2" type="ORF">TRAPUB_10310</name>
</gene>
<reference evidence="2 3" key="1">
    <citation type="submission" date="2016-10" db="EMBL/GenBank/DDBJ databases">
        <title>Genome sequence of the basidiomycete white-rot fungus Trametes pubescens.</title>
        <authorList>
            <person name="Makela M.R."/>
            <person name="Granchi Z."/>
            <person name="Peng M."/>
            <person name="De Vries R.P."/>
            <person name="Grigoriev I."/>
            <person name="Riley R."/>
            <person name="Hilden K."/>
        </authorList>
    </citation>
    <scope>NUCLEOTIDE SEQUENCE [LARGE SCALE GENOMIC DNA]</scope>
    <source>
        <strain evidence="2 3">FBCC735</strain>
    </source>
</reference>
<evidence type="ECO:0000256" key="1">
    <source>
        <dbReference type="SAM" id="MobiDB-lite"/>
    </source>
</evidence>
<comment type="caution">
    <text evidence="2">The sequence shown here is derived from an EMBL/GenBank/DDBJ whole genome shotgun (WGS) entry which is preliminary data.</text>
</comment>
<feature type="region of interest" description="Disordered" evidence="1">
    <location>
        <begin position="170"/>
        <end position="202"/>
    </location>
</feature>
<protein>
    <submittedName>
        <fullName evidence="2">Uncharacterized protein</fullName>
    </submittedName>
</protein>
<name>A0A1M2VZX2_TRAPU</name>
<dbReference type="OrthoDB" id="3267542at2759"/>
<dbReference type="EMBL" id="MNAD01000423">
    <property type="protein sequence ID" value="OJT13155.1"/>
    <property type="molecule type" value="Genomic_DNA"/>
</dbReference>
<dbReference type="Proteomes" id="UP000184267">
    <property type="component" value="Unassembled WGS sequence"/>
</dbReference>
<feature type="region of interest" description="Disordered" evidence="1">
    <location>
        <begin position="35"/>
        <end position="77"/>
    </location>
</feature>
<sequence>MHAHATQPSGTKTSNANNANDLLAPIPLDFTRCSGGRQRVSSVSSESSTSSESSATSSCTTASSASSSSESTLRVRSPKVLQLVKRHHPYFNPTRHRIVLADRFDGADIILALPLKPEAVAADANLARHFAFAKGRGLDLDQPQFLFGHSAKYLHYEQVRKEFPASLHPYRITPRNPSDPMLVPPASRLTPPPTPGAKPSNL</sequence>
<dbReference type="AlphaFoldDB" id="A0A1M2VZX2"/>